<dbReference type="InterPro" id="IPR025322">
    <property type="entry name" value="PADRE_dom"/>
</dbReference>
<evidence type="ECO:0000313" key="2">
    <source>
        <dbReference type="Proteomes" id="UP001396334"/>
    </source>
</evidence>
<name>A0ABR1ZWD6_9ROSI</name>
<dbReference type="EMBL" id="JBBPBN010000543">
    <property type="protein sequence ID" value="KAK8484742.1"/>
    <property type="molecule type" value="Genomic_DNA"/>
</dbReference>
<accession>A0ABR1ZWD6</accession>
<protein>
    <submittedName>
        <fullName evidence="1">Uncharacterized protein</fullName>
    </submittedName>
</protein>
<proteinExistence type="predicted"/>
<dbReference type="Pfam" id="PF14009">
    <property type="entry name" value="PADRE"/>
    <property type="match status" value="1"/>
</dbReference>
<organism evidence="1 2">
    <name type="scientific">Hibiscus sabdariffa</name>
    <name type="common">roselle</name>
    <dbReference type="NCBI Taxonomy" id="183260"/>
    <lineage>
        <taxon>Eukaryota</taxon>
        <taxon>Viridiplantae</taxon>
        <taxon>Streptophyta</taxon>
        <taxon>Embryophyta</taxon>
        <taxon>Tracheophyta</taxon>
        <taxon>Spermatophyta</taxon>
        <taxon>Magnoliopsida</taxon>
        <taxon>eudicotyledons</taxon>
        <taxon>Gunneridae</taxon>
        <taxon>Pentapetalae</taxon>
        <taxon>rosids</taxon>
        <taxon>malvids</taxon>
        <taxon>Malvales</taxon>
        <taxon>Malvaceae</taxon>
        <taxon>Malvoideae</taxon>
        <taxon>Hibiscus</taxon>
    </lineage>
</organism>
<evidence type="ECO:0000313" key="1">
    <source>
        <dbReference type="EMBL" id="KAK8484742.1"/>
    </source>
</evidence>
<dbReference type="PANTHER" id="PTHR33148:SF2">
    <property type="entry name" value="DUF4228 DOMAIN-CONTAINING PROTEIN"/>
    <property type="match status" value="1"/>
</dbReference>
<keyword evidence="2" id="KW-1185">Reference proteome</keyword>
<sequence length="156" mass="16962">MGNCSALLRPSGGSCLRAVKGKPNRKVVRVVKMDGKILEFKTPLLVKDVLVECSGSCIGLSKTVSQHLPLNYELKMGKVYYLLPASDSSSSVADTLPAGGVKRIKVVVTKQELEQLLRQQISVGDVIAGLEKRNGSFVVSPRNWKPKLESILEVNE</sequence>
<gene>
    <name evidence="1" type="ORF">V6N11_030698</name>
</gene>
<dbReference type="Proteomes" id="UP001396334">
    <property type="component" value="Unassembled WGS sequence"/>
</dbReference>
<comment type="caution">
    <text evidence="1">The sequence shown here is derived from an EMBL/GenBank/DDBJ whole genome shotgun (WGS) entry which is preliminary data.</text>
</comment>
<reference evidence="1 2" key="1">
    <citation type="journal article" date="2024" name="G3 (Bethesda)">
        <title>Genome assembly of Hibiscus sabdariffa L. provides insights into metabolisms of medicinal natural products.</title>
        <authorList>
            <person name="Kim T."/>
        </authorList>
    </citation>
    <scope>NUCLEOTIDE SEQUENCE [LARGE SCALE GENOMIC DNA]</scope>
    <source>
        <strain evidence="1">TK-2024</strain>
        <tissue evidence="1">Old leaves</tissue>
    </source>
</reference>
<dbReference type="PANTHER" id="PTHR33148">
    <property type="entry name" value="PLASTID MOVEMENT IMPAIRED PROTEIN-RELATED"/>
    <property type="match status" value="1"/>
</dbReference>